<dbReference type="GO" id="GO:0030286">
    <property type="term" value="C:dynein complex"/>
    <property type="evidence" value="ECO:0007669"/>
    <property type="project" value="UniProtKB-KW"/>
</dbReference>
<dbReference type="GO" id="GO:0045504">
    <property type="term" value="F:dynein heavy chain binding"/>
    <property type="evidence" value="ECO:0007669"/>
    <property type="project" value="TreeGrafter"/>
</dbReference>
<keyword evidence="3" id="KW-0505">Motor protein</keyword>
<dbReference type="RefSeq" id="XP_014260768.1">
    <property type="nucleotide sequence ID" value="XM_014405282.2"/>
</dbReference>
<keyword evidence="2" id="KW-0175">Coiled coil</keyword>
<comment type="similarity">
    <text evidence="4">Belongs to the inner dynein arm light chain family.</text>
</comment>
<name>A0A8I6SP05_CIMLE</name>
<dbReference type="GeneID" id="106673240"/>
<dbReference type="KEGG" id="clec:106673240"/>
<protein>
    <submittedName>
        <fullName evidence="5">Uncharacterized protein</fullName>
    </submittedName>
</protein>
<dbReference type="OrthoDB" id="330092at2759"/>
<dbReference type="AlphaFoldDB" id="A0A8I6SP05"/>
<evidence type="ECO:0000256" key="3">
    <source>
        <dbReference type="ARBA" id="ARBA00023175"/>
    </source>
</evidence>
<dbReference type="Proteomes" id="UP000494040">
    <property type="component" value="Unassembled WGS sequence"/>
</dbReference>
<dbReference type="PANTHER" id="PTHR13183:SF0">
    <property type="entry name" value="AXONEMAL DYNEIN LIGHT INTERMEDIATE POLYPEPTIDE 1"/>
    <property type="match status" value="1"/>
</dbReference>
<evidence type="ECO:0000256" key="2">
    <source>
        <dbReference type="ARBA" id="ARBA00023054"/>
    </source>
</evidence>
<evidence type="ECO:0000256" key="1">
    <source>
        <dbReference type="ARBA" id="ARBA00023017"/>
    </source>
</evidence>
<evidence type="ECO:0000313" key="6">
    <source>
        <dbReference type="Proteomes" id="UP000494040"/>
    </source>
</evidence>
<dbReference type="InterPro" id="IPR019347">
    <property type="entry name" value="Axonemal_dynein_light_chain"/>
</dbReference>
<keyword evidence="6" id="KW-1185">Reference proteome</keyword>
<dbReference type="EnsemblMetazoa" id="XM_014405282.2">
    <property type="protein sequence ID" value="XP_014260768.1"/>
    <property type="gene ID" value="LOC106673240"/>
</dbReference>
<keyword evidence="1" id="KW-0243">Dynein</keyword>
<accession>A0A8I6SP05</accession>
<organism evidence="5 6">
    <name type="scientific">Cimex lectularius</name>
    <name type="common">Bed bug</name>
    <name type="synonym">Acanthia lectularia</name>
    <dbReference type="NCBI Taxonomy" id="79782"/>
    <lineage>
        <taxon>Eukaryota</taxon>
        <taxon>Metazoa</taxon>
        <taxon>Ecdysozoa</taxon>
        <taxon>Arthropoda</taxon>
        <taxon>Hexapoda</taxon>
        <taxon>Insecta</taxon>
        <taxon>Pterygota</taxon>
        <taxon>Neoptera</taxon>
        <taxon>Paraneoptera</taxon>
        <taxon>Hemiptera</taxon>
        <taxon>Heteroptera</taxon>
        <taxon>Panheteroptera</taxon>
        <taxon>Cimicomorpha</taxon>
        <taxon>Cimicidae</taxon>
        <taxon>Cimex</taxon>
    </lineage>
</organism>
<evidence type="ECO:0000256" key="4">
    <source>
        <dbReference type="ARBA" id="ARBA00038114"/>
    </source>
</evidence>
<reference evidence="5" key="1">
    <citation type="submission" date="2022-01" db="UniProtKB">
        <authorList>
            <consortium name="EnsemblMetazoa"/>
        </authorList>
    </citation>
    <scope>IDENTIFICATION</scope>
</reference>
<sequence length="375" mass="44430">MTSTISPDIPSMTSRKLDCLNDSSQKLLCTKPKKNVINECTCTQNCVPKRDPFYKEEVYKLLHDPEVYNPFKDKNVVPENIHSFLKCAIKEKIYKQRRKRSRIPRQRYRGDKIEMAAGDPERLSRGVVRILRFLKPVEIGPSNQKRPQVEPVRLEVNVPVVYPDLEEERYSDIQEVLDGVFPPIEWIQNNKLYKRQVSPYPAHVLDIKDLSKYVDYRIGQCKVKNSGVCEGRYRLFLDVFDELVRQEIIACPERGLQLARVRDDVIQRIEVYKELFEECDAKLSRIFHLVELGAEEIMEEINTLKHENLVLENFVICRTIYYEELLKDITLLKNIDQDHGYKDLKYYEDLNERLRFIMNSVHQYGRDELYRDYEA</sequence>
<dbReference type="Pfam" id="PF10211">
    <property type="entry name" value="Ax_dynein_light"/>
    <property type="match status" value="1"/>
</dbReference>
<dbReference type="PANTHER" id="PTHR13183">
    <property type="entry name" value="AXONEMAL INNER ARM DYNEIN LIGHT CHAIN 28"/>
    <property type="match status" value="1"/>
</dbReference>
<evidence type="ECO:0000313" key="5">
    <source>
        <dbReference type="EnsemblMetazoa" id="XP_014260768.1"/>
    </source>
</evidence>
<proteinExistence type="inferred from homology"/>
<dbReference type="GO" id="GO:0005930">
    <property type="term" value="C:axoneme"/>
    <property type="evidence" value="ECO:0007669"/>
    <property type="project" value="TreeGrafter"/>
</dbReference>